<dbReference type="Pfam" id="PF13439">
    <property type="entry name" value="Glyco_transf_4"/>
    <property type="match status" value="1"/>
</dbReference>
<proteinExistence type="predicted"/>
<sequence>MKTLLQINPVLRKSTSTGRIMQEIGDLAMANGWKSYVAYSRGRDGNMQSTSIPVPVGDRMSVAWHGLVTRLADRHGLASDRATRQFIKDVERIDPDVIHIHNIHGYFLNYRILFDYLSRSGKPVIWTVHDCWLYTGHCYYYTAAGCDRWKTGCGRCPQRNRFPASWLIDRSGGNWEDKRTAFTSMPKDRLVIVPVSEWIREEMSSSFLKDYRFEVIHNGIDTETFTIYDGTSVRKKYGLENRRVILGAASIWTPEKGLGDFIGMSGRLRGNEMIVLVGLSPEQSKGLPRNILGISRTDNVRELAALYSAADVFVNPTWQDNYPTVNLEAISCGTPVVTYRTGGSPESVAPGTGYVVAPGDISGILDAVRLIGDAGKTGYSEACRRHALANFRKEDRYADYLELYDGLVSVKH</sequence>
<evidence type="ECO:0000313" key="3">
    <source>
        <dbReference type="Proteomes" id="UP000823660"/>
    </source>
</evidence>
<reference evidence="2" key="2">
    <citation type="journal article" date="2021" name="PeerJ">
        <title>Extensive microbial diversity within the chicken gut microbiome revealed by metagenomics and culture.</title>
        <authorList>
            <person name="Gilroy R."/>
            <person name="Ravi A."/>
            <person name="Getino M."/>
            <person name="Pursley I."/>
            <person name="Horton D.L."/>
            <person name="Alikhan N.F."/>
            <person name="Baker D."/>
            <person name="Gharbi K."/>
            <person name="Hall N."/>
            <person name="Watson M."/>
            <person name="Adriaenssens E.M."/>
            <person name="Foster-Nyarko E."/>
            <person name="Jarju S."/>
            <person name="Secka A."/>
            <person name="Antonio M."/>
            <person name="Oren A."/>
            <person name="Chaudhuri R.R."/>
            <person name="La Ragione R."/>
            <person name="Hildebrand F."/>
            <person name="Pallen M.J."/>
        </authorList>
    </citation>
    <scope>NUCLEOTIDE SEQUENCE</scope>
    <source>
        <strain evidence="2">B1-15692</strain>
    </source>
</reference>
<name>A0A9D9NBY8_9BACT</name>
<organism evidence="2 3">
    <name type="scientific">Candidatus Cryptobacteroides faecipullorum</name>
    <dbReference type="NCBI Taxonomy" id="2840764"/>
    <lineage>
        <taxon>Bacteria</taxon>
        <taxon>Pseudomonadati</taxon>
        <taxon>Bacteroidota</taxon>
        <taxon>Bacteroidia</taxon>
        <taxon>Bacteroidales</taxon>
        <taxon>Candidatus Cryptobacteroides</taxon>
    </lineage>
</organism>
<dbReference type="AlphaFoldDB" id="A0A9D9NBY8"/>
<evidence type="ECO:0000313" key="2">
    <source>
        <dbReference type="EMBL" id="MBO8467778.1"/>
    </source>
</evidence>
<dbReference type="Gene3D" id="3.40.50.2000">
    <property type="entry name" value="Glycogen Phosphorylase B"/>
    <property type="match status" value="2"/>
</dbReference>
<protein>
    <submittedName>
        <fullName evidence="2">Glycosyltransferase</fullName>
    </submittedName>
</protein>
<dbReference type="EMBL" id="JADIMH010000055">
    <property type="protein sequence ID" value="MBO8467778.1"/>
    <property type="molecule type" value="Genomic_DNA"/>
</dbReference>
<dbReference type="SUPFAM" id="SSF53756">
    <property type="entry name" value="UDP-Glycosyltransferase/glycogen phosphorylase"/>
    <property type="match status" value="1"/>
</dbReference>
<accession>A0A9D9NBY8</accession>
<dbReference type="PANTHER" id="PTHR12526:SF635">
    <property type="entry name" value="GLYCOSYL TRANSFERASE GROUP 1"/>
    <property type="match status" value="1"/>
</dbReference>
<dbReference type="InterPro" id="IPR028098">
    <property type="entry name" value="Glyco_trans_4-like_N"/>
</dbReference>
<dbReference type="PANTHER" id="PTHR12526">
    <property type="entry name" value="GLYCOSYLTRANSFERASE"/>
    <property type="match status" value="1"/>
</dbReference>
<dbReference type="Proteomes" id="UP000823660">
    <property type="component" value="Unassembled WGS sequence"/>
</dbReference>
<evidence type="ECO:0000259" key="1">
    <source>
        <dbReference type="Pfam" id="PF13439"/>
    </source>
</evidence>
<comment type="caution">
    <text evidence="2">The sequence shown here is derived from an EMBL/GenBank/DDBJ whole genome shotgun (WGS) entry which is preliminary data.</text>
</comment>
<reference evidence="2" key="1">
    <citation type="submission" date="2020-10" db="EMBL/GenBank/DDBJ databases">
        <authorList>
            <person name="Gilroy R."/>
        </authorList>
    </citation>
    <scope>NUCLEOTIDE SEQUENCE</scope>
    <source>
        <strain evidence="2">B1-15692</strain>
    </source>
</reference>
<gene>
    <name evidence="2" type="ORF">IAB99_08480</name>
</gene>
<dbReference type="GO" id="GO:0016757">
    <property type="term" value="F:glycosyltransferase activity"/>
    <property type="evidence" value="ECO:0007669"/>
    <property type="project" value="TreeGrafter"/>
</dbReference>
<dbReference type="Pfam" id="PF13692">
    <property type="entry name" value="Glyco_trans_1_4"/>
    <property type="match status" value="1"/>
</dbReference>
<feature type="domain" description="Glycosyltransferase subfamily 4-like N-terminal" evidence="1">
    <location>
        <begin position="60"/>
        <end position="223"/>
    </location>
</feature>